<dbReference type="Gene3D" id="1.10.10.10">
    <property type="entry name" value="Winged helix-like DNA-binding domain superfamily/Winged helix DNA-binding domain"/>
    <property type="match status" value="1"/>
</dbReference>
<evidence type="ECO:0000256" key="2">
    <source>
        <dbReference type="ARBA" id="ARBA00023125"/>
    </source>
</evidence>
<proteinExistence type="predicted"/>
<dbReference type="GO" id="GO:0003677">
    <property type="term" value="F:DNA binding"/>
    <property type="evidence" value="ECO:0007669"/>
    <property type="project" value="UniProtKB-KW"/>
</dbReference>
<dbReference type="SUPFAM" id="SSF52172">
    <property type="entry name" value="CheY-like"/>
    <property type="match status" value="1"/>
</dbReference>
<dbReference type="Pfam" id="PF00072">
    <property type="entry name" value="Response_reg"/>
    <property type="match status" value="1"/>
</dbReference>
<name>A0A318RPP0_WILLI</name>
<dbReference type="SUPFAM" id="SSF46894">
    <property type="entry name" value="C-terminal effector domain of the bipartite response regulators"/>
    <property type="match status" value="1"/>
</dbReference>
<sequence>MLERRRGGSDEPWAYSSFVFSTPRPTGEDMTDDVSPDDAPAVTVYVVDDDPELCESVAWLLDSIGIHPRICHSADEFLSSYDGSHAACIILDVRMPQMSGTRLQEKLNDIAPHVAIIFVSAHGDIRMSVSTLQAGALDFLEKPYEPQRLLDAVQAGVEKAESRFRQHQLQQAVQVKVDSLTPRERQILSLVVEGLPSQNIARKLGMSVKTVDVHRARIKSKTDADSISTLVRDILRFDVHLPLDDTQG</sequence>
<dbReference type="SMART" id="SM00448">
    <property type="entry name" value="REC"/>
    <property type="match status" value="1"/>
</dbReference>
<feature type="region of interest" description="Disordered" evidence="5">
    <location>
        <begin position="1"/>
        <end position="35"/>
    </location>
</feature>
<dbReference type="InterPro" id="IPR000792">
    <property type="entry name" value="Tscrpt_reg_LuxR_C"/>
</dbReference>
<dbReference type="InterPro" id="IPR001789">
    <property type="entry name" value="Sig_transdc_resp-reg_receiver"/>
</dbReference>
<reference evidence="8 9" key="1">
    <citation type="submission" date="2018-06" db="EMBL/GenBank/DDBJ databases">
        <title>Genomic Encyclopedia of Type Strains, Phase IV (KMG-IV): sequencing the most valuable type-strain genomes for metagenomic binning, comparative biology and taxonomic classification.</title>
        <authorList>
            <person name="Goeker M."/>
        </authorList>
    </citation>
    <scope>NUCLEOTIDE SEQUENCE [LARGE SCALE GENOMIC DNA]</scope>
    <source>
        <strain evidence="8 9">DSM 45521</strain>
    </source>
</reference>
<comment type="caution">
    <text evidence="8">The sequence shown here is derived from an EMBL/GenBank/DDBJ whole genome shotgun (WGS) entry which is preliminary data.</text>
</comment>
<feature type="modified residue" description="4-aspartylphosphate" evidence="4">
    <location>
        <position position="92"/>
    </location>
</feature>
<dbReference type="InterPro" id="IPR016032">
    <property type="entry name" value="Sig_transdc_resp-reg_C-effctor"/>
</dbReference>
<keyword evidence="1" id="KW-0805">Transcription regulation</keyword>
<dbReference type="PRINTS" id="PR00038">
    <property type="entry name" value="HTHLUXR"/>
</dbReference>
<keyword evidence="9" id="KW-1185">Reference proteome</keyword>
<dbReference type="Pfam" id="PF00196">
    <property type="entry name" value="GerE"/>
    <property type="match status" value="1"/>
</dbReference>
<evidence type="ECO:0000313" key="8">
    <source>
        <dbReference type="EMBL" id="PYE13692.1"/>
    </source>
</evidence>
<protein>
    <submittedName>
        <fullName evidence="8">LuxR family two component transcriptional regulator</fullName>
    </submittedName>
</protein>
<evidence type="ECO:0000256" key="5">
    <source>
        <dbReference type="SAM" id="MobiDB-lite"/>
    </source>
</evidence>
<gene>
    <name evidence="8" type="ORF">DFR67_11517</name>
</gene>
<feature type="domain" description="HTH luxR-type" evidence="6">
    <location>
        <begin position="173"/>
        <end position="238"/>
    </location>
</feature>
<dbReference type="PANTHER" id="PTHR44688">
    <property type="entry name" value="DNA-BINDING TRANSCRIPTIONAL ACTIVATOR DEVR_DOSR"/>
    <property type="match status" value="1"/>
</dbReference>
<dbReference type="SMART" id="SM00421">
    <property type="entry name" value="HTH_LUXR"/>
    <property type="match status" value="1"/>
</dbReference>
<evidence type="ECO:0000256" key="3">
    <source>
        <dbReference type="ARBA" id="ARBA00023163"/>
    </source>
</evidence>
<feature type="domain" description="Response regulatory" evidence="7">
    <location>
        <begin position="43"/>
        <end position="157"/>
    </location>
</feature>
<dbReference type="PROSITE" id="PS00622">
    <property type="entry name" value="HTH_LUXR_1"/>
    <property type="match status" value="1"/>
</dbReference>
<keyword evidence="4" id="KW-0597">Phosphoprotein</keyword>
<evidence type="ECO:0000313" key="9">
    <source>
        <dbReference type="Proteomes" id="UP000247591"/>
    </source>
</evidence>
<dbReference type="Proteomes" id="UP000247591">
    <property type="component" value="Unassembled WGS sequence"/>
</dbReference>
<dbReference type="GO" id="GO:0006355">
    <property type="term" value="P:regulation of DNA-templated transcription"/>
    <property type="evidence" value="ECO:0007669"/>
    <property type="project" value="InterPro"/>
</dbReference>
<dbReference type="PROSITE" id="PS50043">
    <property type="entry name" value="HTH_LUXR_2"/>
    <property type="match status" value="1"/>
</dbReference>
<dbReference type="AlphaFoldDB" id="A0A318RPP0"/>
<dbReference type="InterPro" id="IPR011006">
    <property type="entry name" value="CheY-like_superfamily"/>
</dbReference>
<dbReference type="PROSITE" id="PS50110">
    <property type="entry name" value="RESPONSE_REGULATORY"/>
    <property type="match status" value="1"/>
</dbReference>
<keyword evidence="3" id="KW-0804">Transcription</keyword>
<organism evidence="8 9">
    <name type="scientific">Williamsia limnetica</name>
    <dbReference type="NCBI Taxonomy" id="882452"/>
    <lineage>
        <taxon>Bacteria</taxon>
        <taxon>Bacillati</taxon>
        <taxon>Actinomycetota</taxon>
        <taxon>Actinomycetes</taxon>
        <taxon>Mycobacteriales</taxon>
        <taxon>Nocardiaceae</taxon>
        <taxon>Williamsia</taxon>
    </lineage>
</organism>
<dbReference type="GO" id="GO:0000160">
    <property type="term" value="P:phosphorelay signal transduction system"/>
    <property type="evidence" value="ECO:0007669"/>
    <property type="project" value="InterPro"/>
</dbReference>
<evidence type="ECO:0000259" key="6">
    <source>
        <dbReference type="PROSITE" id="PS50043"/>
    </source>
</evidence>
<keyword evidence="2" id="KW-0238">DNA-binding</keyword>
<evidence type="ECO:0000256" key="1">
    <source>
        <dbReference type="ARBA" id="ARBA00023015"/>
    </source>
</evidence>
<accession>A0A318RPP0</accession>
<evidence type="ECO:0000256" key="4">
    <source>
        <dbReference type="PROSITE-ProRule" id="PRU00169"/>
    </source>
</evidence>
<dbReference type="PANTHER" id="PTHR44688:SF16">
    <property type="entry name" value="DNA-BINDING TRANSCRIPTIONAL ACTIVATOR DEVR_DOSR"/>
    <property type="match status" value="1"/>
</dbReference>
<dbReference type="EMBL" id="QJSP01000015">
    <property type="protein sequence ID" value="PYE13692.1"/>
    <property type="molecule type" value="Genomic_DNA"/>
</dbReference>
<evidence type="ECO:0000259" key="7">
    <source>
        <dbReference type="PROSITE" id="PS50110"/>
    </source>
</evidence>
<dbReference type="Gene3D" id="3.40.50.2300">
    <property type="match status" value="1"/>
</dbReference>
<dbReference type="CDD" id="cd06170">
    <property type="entry name" value="LuxR_C_like"/>
    <property type="match status" value="1"/>
</dbReference>
<dbReference type="InterPro" id="IPR036388">
    <property type="entry name" value="WH-like_DNA-bd_sf"/>
</dbReference>